<evidence type="ECO:0000313" key="3">
    <source>
        <dbReference type="Proteomes" id="UP000220032"/>
    </source>
</evidence>
<evidence type="ECO:0000259" key="1">
    <source>
        <dbReference type="Pfam" id="PF06527"/>
    </source>
</evidence>
<evidence type="ECO:0000313" key="2">
    <source>
        <dbReference type="EMBL" id="PFE10879.1"/>
    </source>
</evidence>
<feature type="domain" description="TniQ" evidence="1">
    <location>
        <begin position="13"/>
        <end position="140"/>
    </location>
</feature>
<sequence length="613" mass="72057">MKERYGLLERLLLTPKPLEDESLAGYILRITDYNGYENSSWIYTMAQIKKKKIVRGDAGKISLELLSNITGITERELWSMTFNDKIMDTTNLGFIRTGFKLGINLYADKICPACFNENFYQKKIWNYTVNVICPIHNLYLVNECPRCNSKISPIRKTLKKCNCGFELKLLDHVKVEEDCISFVHFFYNLYYEIKTFDTQIDAIWNLKFVELLNLMITIWLRIGGYNKEKRPIVDFSMQNEVEKKIILQIYEIFTNWPHKFYAVLDKIYIRGEGLSKAFGRFYKELIKKYECDSFEFLRYEFKNFINDNWHKPVELGKKDLYNNEFVSGEQAMKVLKIDRRMLNHLISKGILESKTSKRGYVHTSIKTATLSKYLIRKKDYLFTTQVIELLGTELPILEILDEQGYIRRIHDLEGLRKRKIYSAISIKEFLLKMEIYLQETDQITDDLIVFNQALRNIKFSKVELNYFFRAIFEGTVRPKRRVKDRGLRTLLFLKSDIEMVIENYRKDNPKKIILSIKDAAKIIGLRQSVISSWIKRGFLIGNGDSGGKRFALEDIQMFQKKYITLKEIAEKHNTISVYMMKKLSGMGIEPISGIEIDGSEGYLYKSEDVKVIL</sequence>
<protein>
    <recommendedName>
        <fullName evidence="1">TniQ domain-containing protein</fullName>
    </recommendedName>
</protein>
<proteinExistence type="predicted"/>
<organism evidence="2 3">
    <name type="scientific">Bacillus cereus</name>
    <dbReference type="NCBI Taxonomy" id="1396"/>
    <lineage>
        <taxon>Bacteria</taxon>
        <taxon>Bacillati</taxon>
        <taxon>Bacillota</taxon>
        <taxon>Bacilli</taxon>
        <taxon>Bacillales</taxon>
        <taxon>Bacillaceae</taxon>
        <taxon>Bacillus</taxon>
        <taxon>Bacillus cereus group</taxon>
    </lineage>
</organism>
<name>A0A2A8ZUK4_BACCE</name>
<dbReference type="Proteomes" id="UP000220032">
    <property type="component" value="Unassembled WGS sequence"/>
</dbReference>
<dbReference type="AlphaFoldDB" id="A0A2A8ZUK4"/>
<accession>A0A2A8ZUK4</accession>
<dbReference type="EMBL" id="NTRR01000039">
    <property type="protein sequence ID" value="PFE10879.1"/>
    <property type="molecule type" value="Genomic_DNA"/>
</dbReference>
<gene>
    <name evidence="2" type="ORF">CN307_22685</name>
</gene>
<comment type="caution">
    <text evidence="2">The sequence shown here is derived from an EMBL/GenBank/DDBJ whole genome shotgun (WGS) entry which is preliminary data.</text>
</comment>
<dbReference type="Pfam" id="PF06527">
    <property type="entry name" value="TniQ"/>
    <property type="match status" value="1"/>
</dbReference>
<dbReference type="InterPro" id="IPR009492">
    <property type="entry name" value="TniQ"/>
</dbReference>
<reference evidence="2 3" key="1">
    <citation type="submission" date="2017-09" db="EMBL/GenBank/DDBJ databases">
        <title>Large-scale bioinformatics analysis of Bacillus genomes uncovers conserved roles of natural products in bacterial physiology.</title>
        <authorList>
            <consortium name="Agbiome Team Llc"/>
            <person name="Bleich R.M."/>
            <person name="Grubbs K.J."/>
            <person name="Santa Maria K.C."/>
            <person name="Allen S.E."/>
            <person name="Farag S."/>
            <person name="Shank E.A."/>
            <person name="Bowers A."/>
        </authorList>
    </citation>
    <scope>NUCLEOTIDE SEQUENCE [LARGE SCALE GENOMIC DNA]</scope>
    <source>
        <strain evidence="2 3">AFS022681</strain>
    </source>
</reference>